<dbReference type="Proteomes" id="UP000230750">
    <property type="component" value="Unassembled WGS sequence"/>
</dbReference>
<dbReference type="PANTHER" id="PTHR46532:SF13">
    <property type="entry name" value="CYTOPLASMIC DYNEIN 1 HEAVY CHAIN 1"/>
    <property type="match status" value="1"/>
</dbReference>
<dbReference type="STRING" id="307972.A0A2G8LFW0"/>
<dbReference type="InterPro" id="IPR026983">
    <property type="entry name" value="DHC"/>
</dbReference>
<dbReference type="AlphaFoldDB" id="A0A2G8LFW0"/>
<dbReference type="GO" id="GO:0005858">
    <property type="term" value="C:axonemal dynein complex"/>
    <property type="evidence" value="ECO:0007669"/>
    <property type="project" value="TreeGrafter"/>
</dbReference>
<sequence length="301" mass="33452">MVALKMKSIAKKNVVMSSEAMKEMAKQAKATRDERRTQMDARHAFLFEKLAEAIGIELTQVEDSVLGDEKTDGSRKLMFFYKKGSGRESLYSRAGTMPDSSSVTAQQAQKRLFITNGTSDPLSGMCYFFLRITPKAITTANIAQEINFSMMDCTNGKLLDGLSTLLSKVMVPALKSNELEMFVHSLSTAKDNMDGRVELSESDSLEGLLDTLKSPSDYLAAASVPDTVEKLEELCLQWCRQIEQVLAESEQMRKEADDIGPAAELDHWKKRMAKFNSLLEQVKSPRCKATVGVLHAANQRC</sequence>
<evidence type="ECO:0000313" key="3">
    <source>
        <dbReference type="Proteomes" id="UP000230750"/>
    </source>
</evidence>
<evidence type="ECO:0000313" key="2">
    <source>
        <dbReference type="EMBL" id="PIK59138.1"/>
    </source>
</evidence>
<organism evidence="2 3">
    <name type="scientific">Stichopus japonicus</name>
    <name type="common">Sea cucumber</name>
    <dbReference type="NCBI Taxonomy" id="307972"/>
    <lineage>
        <taxon>Eukaryota</taxon>
        <taxon>Metazoa</taxon>
        <taxon>Echinodermata</taxon>
        <taxon>Eleutherozoa</taxon>
        <taxon>Echinozoa</taxon>
        <taxon>Holothuroidea</taxon>
        <taxon>Aspidochirotacea</taxon>
        <taxon>Aspidochirotida</taxon>
        <taxon>Stichopodidae</taxon>
        <taxon>Apostichopus</taxon>
    </lineage>
</organism>
<dbReference type="GO" id="GO:0051959">
    <property type="term" value="F:dynein light intermediate chain binding"/>
    <property type="evidence" value="ECO:0007669"/>
    <property type="project" value="InterPro"/>
</dbReference>
<reference evidence="2 3" key="1">
    <citation type="journal article" date="2017" name="PLoS Biol.">
        <title>The sea cucumber genome provides insights into morphological evolution and visceral regeneration.</title>
        <authorList>
            <person name="Zhang X."/>
            <person name="Sun L."/>
            <person name="Yuan J."/>
            <person name="Sun Y."/>
            <person name="Gao Y."/>
            <person name="Zhang L."/>
            <person name="Li S."/>
            <person name="Dai H."/>
            <person name="Hamel J.F."/>
            <person name="Liu C."/>
            <person name="Yu Y."/>
            <person name="Liu S."/>
            <person name="Lin W."/>
            <person name="Guo K."/>
            <person name="Jin S."/>
            <person name="Xu P."/>
            <person name="Storey K.B."/>
            <person name="Huan P."/>
            <person name="Zhang T."/>
            <person name="Zhou Y."/>
            <person name="Zhang J."/>
            <person name="Lin C."/>
            <person name="Li X."/>
            <person name="Xing L."/>
            <person name="Huo D."/>
            <person name="Sun M."/>
            <person name="Wang L."/>
            <person name="Mercier A."/>
            <person name="Li F."/>
            <person name="Yang H."/>
            <person name="Xiang J."/>
        </authorList>
    </citation>
    <scope>NUCLEOTIDE SEQUENCE [LARGE SCALE GENOMIC DNA]</scope>
    <source>
        <strain evidence="2">Shaxun</strain>
        <tissue evidence="2">Muscle</tissue>
    </source>
</reference>
<dbReference type="OrthoDB" id="424310at2759"/>
<name>A0A2G8LFW0_STIJA</name>
<proteinExistence type="predicted"/>
<accession>A0A2G8LFW0</accession>
<dbReference type="InterPro" id="IPR013594">
    <property type="entry name" value="Dynein_heavy_tail"/>
</dbReference>
<dbReference type="GO" id="GO:0045505">
    <property type="term" value="F:dynein intermediate chain binding"/>
    <property type="evidence" value="ECO:0007669"/>
    <property type="project" value="InterPro"/>
</dbReference>
<evidence type="ECO:0000259" key="1">
    <source>
        <dbReference type="Pfam" id="PF08385"/>
    </source>
</evidence>
<feature type="domain" description="Dynein heavy chain tail" evidence="1">
    <location>
        <begin position="228"/>
        <end position="299"/>
    </location>
</feature>
<dbReference type="EMBL" id="MRZV01000092">
    <property type="protein sequence ID" value="PIK59138.1"/>
    <property type="molecule type" value="Genomic_DNA"/>
</dbReference>
<keyword evidence="3" id="KW-1185">Reference proteome</keyword>
<dbReference type="Pfam" id="PF08385">
    <property type="entry name" value="DHC_N1"/>
    <property type="match status" value="1"/>
</dbReference>
<dbReference type="PANTHER" id="PTHR46532">
    <property type="entry name" value="MALE FERTILITY FACTOR KL5"/>
    <property type="match status" value="1"/>
</dbReference>
<comment type="caution">
    <text evidence="2">The sequence shown here is derived from an EMBL/GenBank/DDBJ whole genome shotgun (WGS) entry which is preliminary data.</text>
</comment>
<protein>
    <submittedName>
        <fullName evidence="2">Putative dynein heavy chain 5, axonemal</fullName>
    </submittedName>
</protein>
<gene>
    <name evidence="2" type="ORF">BSL78_03943</name>
</gene>
<dbReference type="GO" id="GO:0007018">
    <property type="term" value="P:microtubule-based movement"/>
    <property type="evidence" value="ECO:0007669"/>
    <property type="project" value="InterPro"/>
</dbReference>